<organism evidence="1 2">
    <name type="scientific">Cycloclasticus pugetii</name>
    <dbReference type="NCBI Taxonomy" id="34068"/>
    <lineage>
        <taxon>Bacteria</taxon>
        <taxon>Pseudomonadati</taxon>
        <taxon>Pseudomonadota</taxon>
        <taxon>Gammaproteobacteria</taxon>
        <taxon>Thiotrichales</taxon>
        <taxon>Piscirickettsiaceae</taxon>
        <taxon>Cycloclasticus</taxon>
    </lineage>
</organism>
<dbReference type="AlphaFoldDB" id="A0AB33Z444"/>
<gene>
    <name evidence="1" type="ORF">L196_00755</name>
</gene>
<dbReference type="Pfam" id="PF04392">
    <property type="entry name" value="ABC_sub_bind"/>
    <property type="match status" value="1"/>
</dbReference>
<dbReference type="InterPro" id="IPR007487">
    <property type="entry name" value="ABC_transpt-TYRBP-like"/>
</dbReference>
<dbReference type="EMBL" id="ASHL01000001">
    <property type="protein sequence ID" value="EPD13984.1"/>
    <property type="molecule type" value="Genomic_DNA"/>
</dbReference>
<evidence type="ECO:0000313" key="2">
    <source>
        <dbReference type="Proteomes" id="UP000015462"/>
    </source>
</evidence>
<comment type="caution">
    <text evidence="1">The sequence shown here is derived from an EMBL/GenBank/DDBJ whole genome shotgun (WGS) entry which is preliminary data.</text>
</comment>
<name>A0AB33Z444_9GAMM</name>
<dbReference type="PANTHER" id="PTHR35271">
    <property type="entry name" value="ABC TRANSPORTER, SUBSTRATE-BINDING LIPOPROTEIN-RELATED"/>
    <property type="match status" value="1"/>
</dbReference>
<protein>
    <submittedName>
        <fullName evidence="1">ABC transporter substrate-binding protein</fullName>
    </submittedName>
</protein>
<keyword evidence="2" id="KW-1185">Reference proteome</keyword>
<sequence>MLINTHQPRKFYSVYLAVALLLMPIPLLAQNLVIISDNASHYQTTYKTLITNQLSQDPSIQLRNIPTSSLSTETLIKDSPDILINLDNKAIKKLVELNIQTTTFHALTTLSHAKKNIPCLPSCRELRPNHFFFVLDQPPARQLNLIQRLSPLFKNIGVIVTHQSKDQLTHLKKIAADKKLTINEHLSNSKNVNSQIGRVSQSSDIILAIADTDIYNATSLSQILLTSYRYGTPIIGFSKGFIRAGAIAGTVSSLEQLAKHLTETIFALEDAKKPLANSIVYPKYFSVISNRNVAKSLNLHFPNDKALQAQLISYEFDK</sequence>
<dbReference type="PANTHER" id="PTHR35271:SF1">
    <property type="entry name" value="ABC TRANSPORTER, SUBSTRATE-BINDING LIPOPROTEIN"/>
    <property type="match status" value="1"/>
</dbReference>
<evidence type="ECO:0000313" key="1">
    <source>
        <dbReference type="EMBL" id="EPD13984.1"/>
    </source>
</evidence>
<reference evidence="1 2" key="1">
    <citation type="journal article" date="2013" name="Genome Announc.">
        <title>Genome Sequence of the Pyrene- and Fluoranthene-Degrading Bacterium Cycloclasticus sp. Strain PY97M.</title>
        <authorList>
            <person name="Cui Z."/>
            <person name="Xu G."/>
            <person name="Li Q."/>
            <person name="Gao W."/>
            <person name="Zheng L."/>
        </authorList>
    </citation>
    <scope>NUCLEOTIDE SEQUENCE [LARGE SCALE GENOMIC DNA]</scope>
    <source>
        <strain evidence="1 2">PY97M</strain>
    </source>
</reference>
<proteinExistence type="predicted"/>
<dbReference type="Gene3D" id="3.40.50.2300">
    <property type="match status" value="1"/>
</dbReference>
<accession>A0AB33Z444</accession>
<dbReference type="Proteomes" id="UP000015462">
    <property type="component" value="Unassembled WGS sequence"/>
</dbReference>